<evidence type="ECO:0000313" key="2">
    <source>
        <dbReference type="Proteomes" id="UP000719942"/>
    </source>
</evidence>
<reference evidence="1 2" key="1">
    <citation type="submission" date="2021-03" db="EMBL/GenBank/DDBJ databases">
        <title>Caproiciproducens sp. nov. isolated from feces of cow.</title>
        <authorList>
            <person name="Choi J.-Y."/>
        </authorList>
    </citation>
    <scope>NUCLEOTIDE SEQUENCE [LARGE SCALE GENOMIC DNA]</scope>
    <source>
        <strain evidence="1 2">AGMB10547</strain>
    </source>
</reference>
<name>A0ABS7DMX0_9FIRM</name>
<keyword evidence="2" id="KW-1185">Reference proteome</keyword>
<organism evidence="1 2">
    <name type="scientific">Caproiciproducens faecalis</name>
    <dbReference type="NCBI Taxonomy" id="2820301"/>
    <lineage>
        <taxon>Bacteria</taxon>
        <taxon>Bacillati</taxon>
        <taxon>Bacillota</taxon>
        <taxon>Clostridia</taxon>
        <taxon>Eubacteriales</taxon>
        <taxon>Acutalibacteraceae</taxon>
        <taxon>Caproiciproducens</taxon>
    </lineage>
</organism>
<gene>
    <name evidence="1" type="ORF">J5W02_06490</name>
</gene>
<dbReference type="Proteomes" id="UP000719942">
    <property type="component" value="Unassembled WGS sequence"/>
</dbReference>
<dbReference type="RefSeq" id="WP_219964864.1">
    <property type="nucleotide sequence ID" value="NZ_JAGFNZ010000002.1"/>
</dbReference>
<dbReference type="EMBL" id="JAGFNZ010000002">
    <property type="protein sequence ID" value="MBW7572459.1"/>
    <property type="molecule type" value="Genomic_DNA"/>
</dbReference>
<evidence type="ECO:0000313" key="1">
    <source>
        <dbReference type="EMBL" id="MBW7572459.1"/>
    </source>
</evidence>
<protein>
    <submittedName>
        <fullName evidence="1">Uncharacterized protein</fullName>
    </submittedName>
</protein>
<accession>A0ABS7DMX0</accession>
<comment type="caution">
    <text evidence="1">The sequence shown here is derived from an EMBL/GenBank/DDBJ whole genome shotgun (WGS) entry which is preliminary data.</text>
</comment>
<proteinExistence type="predicted"/>
<sequence length="64" mass="7647">MGTTQDTIEKLNDLITRDKEFDKQKYHNAKLLLKIYRDVVWRVEDALCELDNQAYQFGGRRITQ</sequence>